<dbReference type="PANTHER" id="PTHR11709">
    <property type="entry name" value="MULTI-COPPER OXIDASE"/>
    <property type="match status" value="1"/>
</dbReference>
<evidence type="ECO:0000313" key="2">
    <source>
        <dbReference type="EMBL" id="KAF7814989.1"/>
    </source>
</evidence>
<comment type="caution">
    <text evidence="2">The sequence shown here is derived from an EMBL/GenBank/DDBJ whole genome shotgun (WGS) entry which is preliminary data.</text>
</comment>
<reference evidence="2" key="1">
    <citation type="submission" date="2020-09" db="EMBL/GenBank/DDBJ databases">
        <title>Genome-Enabled Discovery of Anthraquinone Biosynthesis in Senna tora.</title>
        <authorList>
            <person name="Kang S.-H."/>
            <person name="Pandey R.P."/>
            <person name="Lee C.-M."/>
            <person name="Sim J.-S."/>
            <person name="Jeong J.-T."/>
            <person name="Choi B.-S."/>
            <person name="Jung M."/>
            <person name="Ginzburg D."/>
            <person name="Zhao K."/>
            <person name="Won S.Y."/>
            <person name="Oh T.-J."/>
            <person name="Yu Y."/>
            <person name="Kim N.-H."/>
            <person name="Lee O.R."/>
            <person name="Lee T.-H."/>
            <person name="Bashyal P."/>
            <person name="Kim T.-S."/>
            <person name="Lee W.-H."/>
            <person name="Kawkins C."/>
            <person name="Kim C.-K."/>
            <person name="Kim J.S."/>
            <person name="Ahn B.O."/>
            <person name="Rhee S.Y."/>
            <person name="Sohng J.K."/>
        </authorList>
    </citation>
    <scope>NUCLEOTIDE SEQUENCE</scope>
    <source>
        <tissue evidence="2">Leaf</tissue>
    </source>
</reference>
<dbReference type="InterPro" id="IPR001117">
    <property type="entry name" value="Cu-oxidase_2nd"/>
</dbReference>
<protein>
    <submittedName>
        <fullName evidence="2">L-ascorbate oxidase-like protein</fullName>
    </submittedName>
</protein>
<dbReference type="EMBL" id="JAAIUW010000009">
    <property type="protein sequence ID" value="KAF7814989.1"/>
    <property type="molecule type" value="Genomic_DNA"/>
</dbReference>
<dbReference type="InterPro" id="IPR045087">
    <property type="entry name" value="Cu-oxidase_fam"/>
</dbReference>
<sequence length="240" mass="26764">MFFTLQVIEFNVLVGDWYTKSHTTLKKLLDSGQSLGKPNGVLINGKNAKGDGKDEVVYTMKAGKTYKYRICNVGIKNLINVRFQNHPMKLVEIEGSHTVQNNYESLDIHVGQCFTILVTANKEPKNYYLVASTRFYKSTVTGKVVIRYKNGKGPASPELPEAPVGWACSLNHFHTFRWNLTASVARPNPQGSYKYGIIPINMTIKLQLDGLAVAFTIAVVARMPNSIGNYTNFLGLNQDI</sequence>
<dbReference type="Pfam" id="PF00394">
    <property type="entry name" value="Cu-oxidase"/>
    <property type="match status" value="1"/>
</dbReference>
<dbReference type="GO" id="GO:0016491">
    <property type="term" value="F:oxidoreductase activity"/>
    <property type="evidence" value="ECO:0007669"/>
    <property type="project" value="TreeGrafter"/>
</dbReference>
<evidence type="ECO:0000259" key="1">
    <source>
        <dbReference type="Pfam" id="PF00394"/>
    </source>
</evidence>
<dbReference type="Proteomes" id="UP000634136">
    <property type="component" value="Unassembled WGS sequence"/>
</dbReference>
<name>A0A834T3A6_9FABA</name>
<proteinExistence type="predicted"/>
<dbReference type="SUPFAM" id="SSF49503">
    <property type="entry name" value="Cupredoxins"/>
    <property type="match status" value="1"/>
</dbReference>
<keyword evidence="3" id="KW-1185">Reference proteome</keyword>
<organism evidence="2 3">
    <name type="scientific">Senna tora</name>
    <dbReference type="NCBI Taxonomy" id="362788"/>
    <lineage>
        <taxon>Eukaryota</taxon>
        <taxon>Viridiplantae</taxon>
        <taxon>Streptophyta</taxon>
        <taxon>Embryophyta</taxon>
        <taxon>Tracheophyta</taxon>
        <taxon>Spermatophyta</taxon>
        <taxon>Magnoliopsida</taxon>
        <taxon>eudicotyledons</taxon>
        <taxon>Gunneridae</taxon>
        <taxon>Pentapetalae</taxon>
        <taxon>rosids</taxon>
        <taxon>fabids</taxon>
        <taxon>Fabales</taxon>
        <taxon>Fabaceae</taxon>
        <taxon>Caesalpinioideae</taxon>
        <taxon>Cassia clade</taxon>
        <taxon>Senna</taxon>
    </lineage>
</organism>
<dbReference type="OrthoDB" id="2121828at2759"/>
<dbReference type="AlphaFoldDB" id="A0A834T3A6"/>
<evidence type="ECO:0000313" key="3">
    <source>
        <dbReference type="Proteomes" id="UP000634136"/>
    </source>
</evidence>
<feature type="domain" description="Plastocyanin-like" evidence="1">
    <location>
        <begin position="11"/>
        <end position="150"/>
    </location>
</feature>
<dbReference type="PANTHER" id="PTHR11709:SF27">
    <property type="entry name" value="OS01G0816700 PROTEIN"/>
    <property type="match status" value="1"/>
</dbReference>
<dbReference type="Gene3D" id="2.60.40.420">
    <property type="entry name" value="Cupredoxins - blue copper proteins"/>
    <property type="match status" value="1"/>
</dbReference>
<dbReference type="InterPro" id="IPR008972">
    <property type="entry name" value="Cupredoxin"/>
</dbReference>
<gene>
    <name evidence="2" type="ORF">G2W53_028958</name>
</gene>
<accession>A0A834T3A6</accession>